<dbReference type="EMBL" id="ML009506">
    <property type="protein sequence ID" value="RKO96946.1"/>
    <property type="molecule type" value="Genomic_DNA"/>
</dbReference>
<dbReference type="GO" id="GO:0016491">
    <property type="term" value="F:oxidoreductase activity"/>
    <property type="evidence" value="ECO:0007669"/>
    <property type="project" value="InterPro"/>
</dbReference>
<proteinExistence type="predicted"/>
<dbReference type="Proteomes" id="UP000268535">
    <property type="component" value="Unassembled WGS sequence"/>
</dbReference>
<dbReference type="InterPro" id="IPR050316">
    <property type="entry name" value="Tyrosinase/Hemocyanin"/>
</dbReference>
<evidence type="ECO:0000256" key="2">
    <source>
        <dbReference type="ARBA" id="ARBA00023008"/>
    </source>
</evidence>
<dbReference type="GO" id="GO:0046872">
    <property type="term" value="F:metal ion binding"/>
    <property type="evidence" value="ECO:0007669"/>
    <property type="project" value="UniProtKB-KW"/>
</dbReference>
<reference evidence="5" key="1">
    <citation type="journal article" date="2018" name="Nat. Microbiol.">
        <title>Leveraging single-cell genomics to expand the fungal tree of life.</title>
        <authorList>
            <person name="Ahrendt S.R."/>
            <person name="Quandt C.A."/>
            <person name="Ciobanu D."/>
            <person name="Clum A."/>
            <person name="Salamov A."/>
            <person name="Andreopoulos B."/>
            <person name="Cheng J.F."/>
            <person name="Woyke T."/>
            <person name="Pelin A."/>
            <person name="Henrissat B."/>
            <person name="Reynolds N.K."/>
            <person name="Benny G.L."/>
            <person name="Smith M.E."/>
            <person name="James T.Y."/>
            <person name="Grigoriev I.V."/>
        </authorList>
    </citation>
    <scope>NUCLEOTIDE SEQUENCE [LARGE SCALE GENOMIC DNA]</scope>
    <source>
        <strain evidence="5">ATCC 52028</strain>
    </source>
</reference>
<name>A0A4P9WZY7_9FUNG</name>
<dbReference type="Gene3D" id="1.10.1280.10">
    <property type="entry name" value="Di-copper center containing domain from catechol oxidase"/>
    <property type="match status" value="1"/>
</dbReference>
<gene>
    <name evidence="4" type="ORF">CAUPRSCDRAFT_7285</name>
</gene>
<organism evidence="4 5">
    <name type="scientific">Caulochytrium protostelioides</name>
    <dbReference type="NCBI Taxonomy" id="1555241"/>
    <lineage>
        <taxon>Eukaryota</taxon>
        <taxon>Fungi</taxon>
        <taxon>Fungi incertae sedis</taxon>
        <taxon>Chytridiomycota</taxon>
        <taxon>Chytridiomycota incertae sedis</taxon>
        <taxon>Chytridiomycetes</taxon>
        <taxon>Caulochytriales</taxon>
        <taxon>Caulochytriaceae</taxon>
        <taxon>Caulochytrium</taxon>
    </lineage>
</organism>
<feature type="domain" description="Tyrosinase copper-binding" evidence="3">
    <location>
        <begin position="64"/>
        <end position="128"/>
    </location>
</feature>
<evidence type="ECO:0000313" key="4">
    <source>
        <dbReference type="EMBL" id="RKO96946.1"/>
    </source>
</evidence>
<keyword evidence="2" id="KW-0186">Copper</keyword>
<feature type="non-terminal residue" evidence="4">
    <location>
        <position position="130"/>
    </location>
</feature>
<keyword evidence="1" id="KW-0479">Metal-binding</keyword>
<dbReference type="Pfam" id="PF00264">
    <property type="entry name" value="Tyrosinase"/>
    <property type="match status" value="1"/>
</dbReference>
<sequence>MACDGAAAATQAFVTVAGGPLRTDTCTNVQTRREWRTLSDSERRAYIAAVETIRKQPSVLGHSSRYDDIVGFHAEALALIHTSGTLVEKDKQGTQFLVWHRAYLRLYEEALQSVDPSVTLPYWEWSSDAQ</sequence>
<dbReference type="PANTHER" id="PTHR11474">
    <property type="entry name" value="TYROSINASE FAMILY MEMBER"/>
    <property type="match status" value="1"/>
</dbReference>
<dbReference type="InterPro" id="IPR008922">
    <property type="entry name" value="Di-copper_centre_dom_sf"/>
</dbReference>
<evidence type="ECO:0000313" key="5">
    <source>
        <dbReference type="Proteomes" id="UP000268535"/>
    </source>
</evidence>
<dbReference type="InterPro" id="IPR002227">
    <property type="entry name" value="Tyrosinase_Cu-bd"/>
</dbReference>
<dbReference type="SUPFAM" id="SSF48056">
    <property type="entry name" value="Di-copper centre-containing domain"/>
    <property type="match status" value="1"/>
</dbReference>
<accession>A0A4P9WZY7</accession>
<evidence type="ECO:0000259" key="3">
    <source>
        <dbReference type="Pfam" id="PF00264"/>
    </source>
</evidence>
<dbReference type="PANTHER" id="PTHR11474:SF126">
    <property type="entry name" value="TYROSINASE-LIKE PROTEIN TYR-1-RELATED"/>
    <property type="match status" value="1"/>
</dbReference>
<evidence type="ECO:0000256" key="1">
    <source>
        <dbReference type="ARBA" id="ARBA00022723"/>
    </source>
</evidence>
<dbReference type="AlphaFoldDB" id="A0A4P9WZY7"/>
<protein>
    <submittedName>
        <fullName evidence="4">Di-copper centre-containing protein</fullName>
    </submittedName>
</protein>